<dbReference type="EMBL" id="MAVT02000745">
    <property type="protein sequence ID" value="POS73724.1"/>
    <property type="molecule type" value="Genomic_DNA"/>
</dbReference>
<feature type="compositionally biased region" description="Basic and acidic residues" evidence="1">
    <location>
        <begin position="114"/>
        <end position="125"/>
    </location>
</feature>
<dbReference type="InParanoid" id="A0A2P5HTX9"/>
<feature type="compositionally biased region" description="Low complexity" evidence="1">
    <location>
        <begin position="58"/>
        <end position="79"/>
    </location>
</feature>
<dbReference type="AlphaFoldDB" id="A0A2P5HTX9"/>
<dbReference type="Pfam" id="PF22980">
    <property type="entry name" value="Myb_DNA-bind_8"/>
    <property type="match status" value="1"/>
</dbReference>
<keyword evidence="4" id="KW-1185">Reference proteome</keyword>
<organism evidence="3 4">
    <name type="scientific">Diaporthe helianthi</name>
    <dbReference type="NCBI Taxonomy" id="158607"/>
    <lineage>
        <taxon>Eukaryota</taxon>
        <taxon>Fungi</taxon>
        <taxon>Dikarya</taxon>
        <taxon>Ascomycota</taxon>
        <taxon>Pezizomycotina</taxon>
        <taxon>Sordariomycetes</taxon>
        <taxon>Sordariomycetidae</taxon>
        <taxon>Diaporthales</taxon>
        <taxon>Diaporthaceae</taxon>
        <taxon>Diaporthe</taxon>
    </lineage>
</organism>
<dbReference type="InterPro" id="IPR054505">
    <property type="entry name" value="Myb_DNA-bind_8"/>
</dbReference>
<evidence type="ECO:0000313" key="3">
    <source>
        <dbReference type="EMBL" id="POS73724.1"/>
    </source>
</evidence>
<evidence type="ECO:0000313" key="4">
    <source>
        <dbReference type="Proteomes" id="UP000094444"/>
    </source>
</evidence>
<accession>A0A2P5HTX9</accession>
<dbReference type="Proteomes" id="UP000094444">
    <property type="component" value="Unassembled WGS sequence"/>
</dbReference>
<reference evidence="3" key="1">
    <citation type="submission" date="2017-09" db="EMBL/GenBank/DDBJ databases">
        <title>Polyketide synthases of a Diaporthe helianthi virulent isolate.</title>
        <authorList>
            <person name="Baroncelli R."/>
        </authorList>
    </citation>
    <scope>NUCLEOTIDE SEQUENCE [LARGE SCALE GENOMIC DNA]</scope>
    <source>
        <strain evidence="3">7/96</strain>
    </source>
</reference>
<proteinExistence type="predicted"/>
<feature type="domain" description="Myb-like DNA-binding" evidence="2">
    <location>
        <begin position="7"/>
        <end position="54"/>
    </location>
</feature>
<name>A0A2P5HTX9_DIAHE</name>
<gene>
    <name evidence="3" type="ORF">DHEL01_v207877</name>
</gene>
<dbReference type="OrthoDB" id="5353914at2759"/>
<sequence>MAPIDTESQFKFLIACIKHTNAGKVDFGKVAEELAIVSKPAAAKRYERLMKAHGIDKSTGGSSANSAGASGSSGPTTPKTPVPAGKTASNRATPASKKRKMATRADDVDDDDIKLDVKEEIKLESSNDADGSYLTDPNKPHPEAPEAGLIVKALAGVGDDGKHSDELFLVSESRKEDSTTPVAFTRQMMLPAPTSGFHTFTDPTTNLPPLSHNPIAAFDVTNRYECGHADYASQTTATAPPDGRPWLHHHDHIFFWSDAHLEPHFDIKHD</sequence>
<evidence type="ECO:0000259" key="2">
    <source>
        <dbReference type="Pfam" id="PF22980"/>
    </source>
</evidence>
<feature type="region of interest" description="Disordered" evidence="1">
    <location>
        <begin position="55"/>
        <end position="144"/>
    </location>
</feature>
<evidence type="ECO:0000256" key="1">
    <source>
        <dbReference type="SAM" id="MobiDB-lite"/>
    </source>
</evidence>
<dbReference type="STRING" id="158607.A0A2P5HTX9"/>
<protein>
    <recommendedName>
        <fullName evidence="2">Myb-like DNA-binding domain-containing protein</fullName>
    </recommendedName>
</protein>
<comment type="caution">
    <text evidence="3">The sequence shown here is derived from an EMBL/GenBank/DDBJ whole genome shotgun (WGS) entry which is preliminary data.</text>
</comment>